<dbReference type="EnsemblMetazoa" id="GAUT048493-RA">
    <property type="protein sequence ID" value="GAUT048493-PA"/>
    <property type="gene ID" value="GAUT048493"/>
</dbReference>
<keyword evidence="3" id="KW-0677">Repeat</keyword>
<dbReference type="PANTHER" id="PTHR46437">
    <property type="entry name" value="MORN REPEAT-CONTAINING PROTEIN 5"/>
    <property type="match status" value="1"/>
</dbReference>
<sequence>MRSHLLERSKQEGKPNERYFLTGSSFTGSWSSALHAMDGYGVYTFPDGSEYRGYFAKGLFHGNGRLHLSKPYGITFRGVFIEGRLSEMLDIRFDDNLHMEMNLQGWKADFDKWDYCCEGDRRYLVEQIEGLAAVGPKPFKRIGQSSFIPEKLYDVGEGLFNPATRMITKRPNPFPAYRCVACEDEYHKIREDCRSGTPLTIKDIPLETCRRIIKLNLQSEKELEELPPSCNYHPIEERKGLVKEIRRAFGKKPEKFLARSLTDLEESESFGGVATVCGVSTSSCSSFTCESLIVDRAEQLETTRKYDQFVWDGLPSGQPLWAYRDI</sequence>
<keyword evidence="8" id="KW-1185">Reference proteome</keyword>
<dbReference type="AlphaFoldDB" id="A0A1A9VUX7"/>
<dbReference type="STRING" id="7395.A0A1A9VUX7"/>
<proteinExistence type="predicted"/>
<name>A0A1A9VUX7_GLOAU</name>
<organism evidence="7 8">
    <name type="scientific">Glossina austeni</name>
    <name type="common">Savannah tsetse fly</name>
    <dbReference type="NCBI Taxonomy" id="7395"/>
    <lineage>
        <taxon>Eukaryota</taxon>
        <taxon>Metazoa</taxon>
        <taxon>Ecdysozoa</taxon>
        <taxon>Arthropoda</taxon>
        <taxon>Hexapoda</taxon>
        <taxon>Insecta</taxon>
        <taxon>Pterygota</taxon>
        <taxon>Neoptera</taxon>
        <taxon>Endopterygota</taxon>
        <taxon>Diptera</taxon>
        <taxon>Brachycera</taxon>
        <taxon>Muscomorpha</taxon>
        <taxon>Hippoboscoidea</taxon>
        <taxon>Glossinidae</taxon>
        <taxon>Glossina</taxon>
    </lineage>
</organism>
<reference evidence="7" key="1">
    <citation type="submission" date="2020-05" db="UniProtKB">
        <authorList>
            <consortium name="EnsemblMetazoa"/>
        </authorList>
    </citation>
    <scope>IDENTIFICATION</scope>
    <source>
        <strain evidence="7">TTRI</strain>
    </source>
</reference>
<dbReference type="Gene3D" id="2.20.110.10">
    <property type="entry name" value="Histone H3 K4-specific methyltransferase SET7/9 N-terminal domain"/>
    <property type="match status" value="1"/>
</dbReference>
<comment type="subcellular location">
    <subcellularLocation>
        <location evidence="1">Cell projection</location>
        <location evidence="1">Cilium</location>
        <location evidence="1">Flagellum</location>
    </subcellularLocation>
</comment>
<dbReference type="GO" id="GO:0031514">
    <property type="term" value="C:motile cilium"/>
    <property type="evidence" value="ECO:0007669"/>
    <property type="project" value="UniProtKB-SubCell"/>
</dbReference>
<dbReference type="PANTHER" id="PTHR46437:SF1">
    <property type="entry name" value="MORN REPEAT-CONTAINING PROTEIN 5"/>
    <property type="match status" value="1"/>
</dbReference>
<evidence type="ECO:0000313" key="8">
    <source>
        <dbReference type="Proteomes" id="UP000078200"/>
    </source>
</evidence>
<dbReference type="VEuPathDB" id="VectorBase:GAUT048493"/>
<keyword evidence="6" id="KW-0966">Cell projection</keyword>
<keyword evidence="4" id="KW-0282">Flagellum</keyword>
<accession>A0A1A9VUX7</accession>
<dbReference type="Pfam" id="PF02493">
    <property type="entry name" value="MORN"/>
    <property type="match status" value="2"/>
</dbReference>
<dbReference type="InterPro" id="IPR003409">
    <property type="entry name" value="MORN"/>
</dbReference>
<keyword evidence="5" id="KW-0969">Cilium</keyword>
<evidence type="ECO:0000256" key="4">
    <source>
        <dbReference type="ARBA" id="ARBA00022846"/>
    </source>
</evidence>
<evidence type="ECO:0000256" key="1">
    <source>
        <dbReference type="ARBA" id="ARBA00004230"/>
    </source>
</evidence>
<evidence type="ECO:0000256" key="2">
    <source>
        <dbReference type="ARBA" id="ARBA00016322"/>
    </source>
</evidence>
<protein>
    <recommendedName>
        <fullName evidence="2">MORN repeat-containing protein 5</fullName>
    </recommendedName>
</protein>
<evidence type="ECO:0000256" key="6">
    <source>
        <dbReference type="ARBA" id="ARBA00023273"/>
    </source>
</evidence>
<evidence type="ECO:0000256" key="3">
    <source>
        <dbReference type="ARBA" id="ARBA00022737"/>
    </source>
</evidence>
<evidence type="ECO:0000256" key="5">
    <source>
        <dbReference type="ARBA" id="ARBA00023069"/>
    </source>
</evidence>
<dbReference type="InterPro" id="IPR042814">
    <property type="entry name" value="Morn5"/>
</dbReference>
<dbReference type="Proteomes" id="UP000078200">
    <property type="component" value="Unassembled WGS sequence"/>
</dbReference>
<dbReference type="SUPFAM" id="SSF82185">
    <property type="entry name" value="Histone H3 K4-specific methyltransferase SET7/9 N-terminal domain"/>
    <property type="match status" value="1"/>
</dbReference>
<evidence type="ECO:0000313" key="7">
    <source>
        <dbReference type="EnsemblMetazoa" id="GAUT048493-PA"/>
    </source>
</evidence>